<sequence>MSNDAPGTTTGTADREGPTPLLVLDVVGLTPQLLSHMPNLTALGKQGARAPLSTVLPAVTCAAQSTFLTGTMPAEHGIVANGWYFRELGDVLLWRQHNGLVEGDKLWDAARRAHPGYTVANICWWYAMGADTDWTVTPRPVYYADGRKEPDCYTRPPPCTTN</sequence>
<protein>
    <recommendedName>
        <fullName evidence="3">Type I phosphodiesterase / nucleotide pyrophosphatase</fullName>
    </recommendedName>
</protein>
<proteinExistence type="predicted"/>
<evidence type="ECO:0000313" key="1">
    <source>
        <dbReference type="EMBL" id="GFN08510.1"/>
    </source>
</evidence>
<dbReference type="GO" id="GO:0016787">
    <property type="term" value="F:hydrolase activity"/>
    <property type="evidence" value="ECO:0007669"/>
    <property type="project" value="UniProtKB-ARBA"/>
</dbReference>
<dbReference type="Pfam" id="PF01663">
    <property type="entry name" value="Phosphodiest"/>
    <property type="match status" value="1"/>
</dbReference>
<organism evidence="1 2">
    <name type="scientific">Streptomyces microflavus</name>
    <name type="common">Streptomyces lipmanii</name>
    <dbReference type="NCBI Taxonomy" id="1919"/>
    <lineage>
        <taxon>Bacteria</taxon>
        <taxon>Bacillati</taxon>
        <taxon>Actinomycetota</taxon>
        <taxon>Actinomycetes</taxon>
        <taxon>Kitasatosporales</taxon>
        <taxon>Streptomycetaceae</taxon>
        <taxon>Streptomyces</taxon>
    </lineage>
</organism>
<evidence type="ECO:0000313" key="2">
    <source>
        <dbReference type="Proteomes" id="UP000498740"/>
    </source>
</evidence>
<name>A0A7J0D191_STRMI</name>
<gene>
    <name evidence="1" type="ORF">Smic_70660</name>
</gene>
<evidence type="ECO:0008006" key="3">
    <source>
        <dbReference type="Google" id="ProtNLM"/>
    </source>
</evidence>
<reference evidence="1 2" key="1">
    <citation type="submission" date="2020-05" db="EMBL/GenBank/DDBJ databases">
        <title>Whole genome shotgun sequence of Streptomyces microflavus NBRC 13062.</title>
        <authorList>
            <person name="Komaki H."/>
            <person name="Tamura T."/>
        </authorList>
    </citation>
    <scope>NUCLEOTIDE SEQUENCE [LARGE SCALE GENOMIC DNA]</scope>
    <source>
        <strain evidence="1 2">NBRC 13062</strain>
    </source>
</reference>
<dbReference type="PANTHER" id="PTHR10151">
    <property type="entry name" value="ECTONUCLEOTIDE PYROPHOSPHATASE/PHOSPHODIESTERASE"/>
    <property type="match status" value="1"/>
</dbReference>
<dbReference type="Gene3D" id="3.40.720.10">
    <property type="entry name" value="Alkaline Phosphatase, subunit A"/>
    <property type="match status" value="1"/>
</dbReference>
<accession>A0A7J0D191</accession>
<dbReference type="AlphaFoldDB" id="A0A7J0D191"/>
<dbReference type="Proteomes" id="UP000498740">
    <property type="component" value="Unassembled WGS sequence"/>
</dbReference>
<comment type="caution">
    <text evidence="1">The sequence shown here is derived from an EMBL/GenBank/DDBJ whole genome shotgun (WGS) entry which is preliminary data.</text>
</comment>
<dbReference type="PANTHER" id="PTHR10151:SF120">
    <property type="entry name" value="BIS(5'-ADENOSYL)-TRIPHOSPHATASE"/>
    <property type="match status" value="1"/>
</dbReference>
<dbReference type="SUPFAM" id="SSF53649">
    <property type="entry name" value="Alkaline phosphatase-like"/>
    <property type="match status" value="1"/>
</dbReference>
<dbReference type="InterPro" id="IPR002591">
    <property type="entry name" value="Phosphodiest/P_Trfase"/>
</dbReference>
<dbReference type="EMBL" id="BLWD01000001">
    <property type="protein sequence ID" value="GFN08510.1"/>
    <property type="molecule type" value="Genomic_DNA"/>
</dbReference>
<dbReference type="InterPro" id="IPR017850">
    <property type="entry name" value="Alkaline_phosphatase_core_sf"/>
</dbReference>